<keyword evidence="4 6" id="KW-1133">Transmembrane helix</keyword>
<keyword evidence="5 6" id="KW-0472">Membrane</keyword>
<dbReference type="GO" id="GO:0005886">
    <property type="term" value="C:plasma membrane"/>
    <property type="evidence" value="ECO:0007669"/>
    <property type="project" value="UniProtKB-SubCell"/>
</dbReference>
<proteinExistence type="predicted"/>
<feature type="transmembrane region" description="Helical" evidence="6">
    <location>
        <begin position="314"/>
        <end position="332"/>
    </location>
</feature>
<sequence length="509" mass="56224">MSERSQLKAGAVLSYIAIALQLVVAIIYTPVMLRLLGQAEYGLYSFVASILAYLSLLSFGFGGAYMRFYARFRVFEDHDGIKRLNGLFITLFTVVGLVASVAGGLLSLNSESVLGDEFTGTQTDTARILFGILAVNLAITFPTSVFNNYIIAHERFIFQKSLQIIRTLIQPLVILPILLLGYESIGMAIGSTAVNLAFSIYTVAYCRFKLRMQFVLRKLDLGLFREVSVFSGYIFINMVVDQVNWNVGQFLVGRFHGPESVAVFSLAALINTQYLAFSAAISSVFIPRVNHLVASKTPDSVISSLFTRVGRIQFIVMGLVLSAFIIFGKAFIRLWAGLDYGESYYVGLLLLIPVTVPLVQNLGIEIQKAKNLHQFRSWVYLGVAVINIALSIPLTQQYGAIGAAMGTAVALIIGNGILINWHYQARVGLDIKYFWGEILKLSLGMIPALGLGIIVMNVANPMSIPALVGFGLLHVLVYFVGMWCLSMNAQERNLIATPIRRRLKRLRQE</sequence>
<dbReference type="Proteomes" id="UP000280344">
    <property type="component" value="Chromosome"/>
</dbReference>
<evidence type="ECO:0000256" key="1">
    <source>
        <dbReference type="ARBA" id="ARBA00004651"/>
    </source>
</evidence>
<feature type="transmembrane region" description="Helical" evidence="6">
    <location>
        <begin position="188"/>
        <end position="210"/>
    </location>
</feature>
<keyword evidence="3 6" id="KW-0812">Transmembrane</keyword>
<evidence type="ECO:0000256" key="6">
    <source>
        <dbReference type="SAM" id="Phobius"/>
    </source>
</evidence>
<dbReference type="Pfam" id="PF01943">
    <property type="entry name" value="Polysacc_synt"/>
    <property type="match status" value="1"/>
</dbReference>
<dbReference type="EMBL" id="CP034593">
    <property type="protein sequence ID" value="AZQ76769.1"/>
    <property type="molecule type" value="Genomic_DNA"/>
</dbReference>
<comment type="subcellular location">
    <subcellularLocation>
        <location evidence="1">Cell membrane</location>
        <topology evidence="1">Multi-pass membrane protein</topology>
    </subcellularLocation>
</comment>
<feature type="transmembrane region" description="Helical" evidence="6">
    <location>
        <begin position="12"/>
        <end position="31"/>
    </location>
</feature>
<dbReference type="InterPro" id="IPR002797">
    <property type="entry name" value="Polysacc_synth"/>
</dbReference>
<keyword evidence="8" id="KW-1185">Reference proteome</keyword>
<feature type="transmembrane region" description="Helical" evidence="6">
    <location>
        <begin position="400"/>
        <end position="421"/>
    </location>
</feature>
<feature type="transmembrane region" description="Helical" evidence="6">
    <location>
        <begin position="87"/>
        <end position="108"/>
    </location>
</feature>
<reference evidence="7 8" key="1">
    <citation type="submission" date="2018-12" db="EMBL/GenBank/DDBJ databases">
        <title>Complete genome sequence of Flaviflexus sp. H23T48.</title>
        <authorList>
            <person name="Bae J.-W."/>
            <person name="Lee J.-Y."/>
        </authorList>
    </citation>
    <scope>NUCLEOTIDE SEQUENCE [LARGE SCALE GENOMIC DNA]</scope>
    <source>
        <strain evidence="7 8">H23T48</strain>
    </source>
</reference>
<feature type="transmembrane region" description="Helical" evidence="6">
    <location>
        <begin position="344"/>
        <end position="363"/>
    </location>
</feature>
<dbReference type="KEGG" id="flh:EJ997_04835"/>
<dbReference type="RefSeq" id="WP_126703575.1">
    <property type="nucleotide sequence ID" value="NZ_CP034593.1"/>
</dbReference>
<dbReference type="PANTHER" id="PTHR30250:SF26">
    <property type="entry name" value="PSMA PROTEIN"/>
    <property type="match status" value="1"/>
</dbReference>
<dbReference type="PANTHER" id="PTHR30250">
    <property type="entry name" value="PST FAMILY PREDICTED COLANIC ACID TRANSPORTER"/>
    <property type="match status" value="1"/>
</dbReference>
<evidence type="ECO:0000256" key="2">
    <source>
        <dbReference type="ARBA" id="ARBA00022475"/>
    </source>
</evidence>
<feature type="transmembrane region" description="Helical" evidence="6">
    <location>
        <begin position="375"/>
        <end position="394"/>
    </location>
</feature>
<gene>
    <name evidence="7" type="ORF">EJ997_04835</name>
</gene>
<evidence type="ECO:0000256" key="5">
    <source>
        <dbReference type="ARBA" id="ARBA00023136"/>
    </source>
</evidence>
<protein>
    <submittedName>
        <fullName evidence="7">Polysaccharide biosynthesis protein</fullName>
    </submittedName>
</protein>
<dbReference type="AlphaFoldDB" id="A0A3S9PWN4"/>
<accession>A0A3S9PWN4</accession>
<feature type="transmembrane region" description="Helical" evidence="6">
    <location>
        <begin position="164"/>
        <end position="182"/>
    </location>
</feature>
<organism evidence="7 8">
    <name type="scientific">Flaviflexus ciconiae</name>
    <dbReference type="NCBI Taxonomy" id="2496867"/>
    <lineage>
        <taxon>Bacteria</taxon>
        <taxon>Bacillati</taxon>
        <taxon>Actinomycetota</taxon>
        <taxon>Actinomycetes</taxon>
        <taxon>Actinomycetales</taxon>
        <taxon>Actinomycetaceae</taxon>
        <taxon>Flaviflexus</taxon>
    </lineage>
</organism>
<feature type="transmembrane region" description="Helical" evidence="6">
    <location>
        <begin position="222"/>
        <end position="240"/>
    </location>
</feature>
<evidence type="ECO:0000256" key="4">
    <source>
        <dbReference type="ARBA" id="ARBA00022989"/>
    </source>
</evidence>
<feature type="transmembrane region" description="Helical" evidence="6">
    <location>
        <begin position="433"/>
        <end position="456"/>
    </location>
</feature>
<feature type="transmembrane region" description="Helical" evidence="6">
    <location>
        <begin position="260"/>
        <end position="286"/>
    </location>
</feature>
<name>A0A3S9PWN4_9ACTO</name>
<feature type="transmembrane region" description="Helical" evidence="6">
    <location>
        <begin position="128"/>
        <end position="152"/>
    </location>
</feature>
<evidence type="ECO:0000256" key="3">
    <source>
        <dbReference type="ARBA" id="ARBA00022692"/>
    </source>
</evidence>
<dbReference type="InterPro" id="IPR050833">
    <property type="entry name" value="Poly_Biosynth_Transport"/>
</dbReference>
<evidence type="ECO:0000313" key="7">
    <source>
        <dbReference type="EMBL" id="AZQ76769.1"/>
    </source>
</evidence>
<keyword evidence="2" id="KW-1003">Cell membrane</keyword>
<evidence type="ECO:0000313" key="8">
    <source>
        <dbReference type="Proteomes" id="UP000280344"/>
    </source>
</evidence>
<dbReference type="OrthoDB" id="5751261at2"/>
<feature type="transmembrane region" description="Helical" evidence="6">
    <location>
        <begin position="462"/>
        <end position="485"/>
    </location>
</feature>
<feature type="transmembrane region" description="Helical" evidence="6">
    <location>
        <begin position="43"/>
        <end position="66"/>
    </location>
</feature>